<comment type="subcellular location">
    <subcellularLocation>
        <location evidence="1">Nucleus</location>
    </subcellularLocation>
</comment>
<dbReference type="Proteomes" id="UP000383932">
    <property type="component" value="Unassembled WGS sequence"/>
</dbReference>
<feature type="domain" description="C2H2-type" evidence="11">
    <location>
        <begin position="98"/>
        <end position="125"/>
    </location>
</feature>
<protein>
    <submittedName>
        <fullName evidence="12">PH-response transcription factor</fullName>
    </submittedName>
</protein>
<feature type="domain" description="C2H2-type" evidence="11">
    <location>
        <begin position="32"/>
        <end position="62"/>
    </location>
</feature>
<evidence type="ECO:0000256" key="3">
    <source>
        <dbReference type="ARBA" id="ARBA00022723"/>
    </source>
</evidence>
<accession>A0A5N5QL17</accession>
<dbReference type="GO" id="GO:0000981">
    <property type="term" value="F:DNA-binding transcription factor activity, RNA polymerase II-specific"/>
    <property type="evidence" value="ECO:0007669"/>
    <property type="project" value="UniProtKB-ARBA"/>
</dbReference>
<dbReference type="GO" id="GO:0000978">
    <property type="term" value="F:RNA polymerase II cis-regulatory region sequence-specific DNA binding"/>
    <property type="evidence" value="ECO:0007669"/>
    <property type="project" value="UniProtKB-ARBA"/>
</dbReference>
<evidence type="ECO:0000256" key="10">
    <source>
        <dbReference type="SAM" id="MobiDB-lite"/>
    </source>
</evidence>
<feature type="region of interest" description="Disordered" evidence="10">
    <location>
        <begin position="285"/>
        <end position="308"/>
    </location>
</feature>
<name>A0A5N5QL17_9AGAM</name>
<evidence type="ECO:0000256" key="5">
    <source>
        <dbReference type="ARBA" id="ARBA00022771"/>
    </source>
</evidence>
<evidence type="ECO:0000256" key="8">
    <source>
        <dbReference type="ARBA" id="ARBA00038089"/>
    </source>
</evidence>
<dbReference type="Gene3D" id="3.30.160.60">
    <property type="entry name" value="Classic Zinc Finger"/>
    <property type="match status" value="2"/>
</dbReference>
<feature type="domain" description="C2H2-type" evidence="11">
    <location>
        <begin position="68"/>
        <end position="97"/>
    </location>
</feature>
<feature type="region of interest" description="Disordered" evidence="10">
    <location>
        <begin position="198"/>
        <end position="255"/>
    </location>
</feature>
<dbReference type="InterPro" id="IPR013087">
    <property type="entry name" value="Znf_C2H2_type"/>
</dbReference>
<keyword evidence="6" id="KW-0862">Zinc</keyword>
<organism evidence="12 13">
    <name type="scientific">Ceratobasidium theobromae</name>
    <dbReference type="NCBI Taxonomy" id="1582974"/>
    <lineage>
        <taxon>Eukaryota</taxon>
        <taxon>Fungi</taxon>
        <taxon>Dikarya</taxon>
        <taxon>Basidiomycota</taxon>
        <taxon>Agaricomycotina</taxon>
        <taxon>Agaricomycetes</taxon>
        <taxon>Cantharellales</taxon>
        <taxon>Ceratobasidiaceae</taxon>
        <taxon>Ceratobasidium</taxon>
    </lineage>
</organism>
<feature type="compositionally biased region" description="Pro residues" evidence="10">
    <location>
        <begin position="291"/>
        <end position="308"/>
    </location>
</feature>
<evidence type="ECO:0000256" key="4">
    <source>
        <dbReference type="ARBA" id="ARBA00022737"/>
    </source>
</evidence>
<evidence type="ECO:0000256" key="2">
    <source>
        <dbReference type="ARBA" id="ARBA00022491"/>
    </source>
</evidence>
<dbReference type="GO" id="GO:0045944">
    <property type="term" value="P:positive regulation of transcription by RNA polymerase II"/>
    <property type="evidence" value="ECO:0007669"/>
    <property type="project" value="TreeGrafter"/>
</dbReference>
<dbReference type="SUPFAM" id="SSF57667">
    <property type="entry name" value="beta-beta-alpha zinc fingers"/>
    <property type="match status" value="1"/>
</dbReference>
<evidence type="ECO:0000256" key="9">
    <source>
        <dbReference type="PROSITE-ProRule" id="PRU00042"/>
    </source>
</evidence>
<dbReference type="PANTHER" id="PTHR47257">
    <property type="entry name" value="PH-RESPONSE TRANSCRIPTION FACTOR PACC/RIM101"/>
    <property type="match status" value="1"/>
</dbReference>
<dbReference type="EMBL" id="SSOP01000064">
    <property type="protein sequence ID" value="KAB5592452.1"/>
    <property type="molecule type" value="Genomic_DNA"/>
</dbReference>
<dbReference type="InterPro" id="IPR036236">
    <property type="entry name" value="Znf_C2H2_sf"/>
</dbReference>
<dbReference type="AlphaFoldDB" id="A0A5N5QL17"/>
<dbReference type="Pfam" id="PF00096">
    <property type="entry name" value="zf-C2H2"/>
    <property type="match status" value="1"/>
</dbReference>
<keyword evidence="13" id="KW-1185">Reference proteome</keyword>
<feature type="region of interest" description="Disordered" evidence="10">
    <location>
        <begin position="618"/>
        <end position="660"/>
    </location>
</feature>
<keyword evidence="7" id="KW-0539">Nucleus</keyword>
<dbReference type="PANTHER" id="PTHR47257:SF1">
    <property type="entry name" value="PH-RESPONSE TRANSCRIPTION FACTOR PACC_RIM101"/>
    <property type="match status" value="1"/>
</dbReference>
<evidence type="ECO:0000256" key="1">
    <source>
        <dbReference type="ARBA" id="ARBA00004123"/>
    </source>
</evidence>
<dbReference type="SMART" id="SM00355">
    <property type="entry name" value="ZnF_C2H2"/>
    <property type="match status" value="3"/>
</dbReference>
<feature type="region of interest" description="Disordered" evidence="10">
    <location>
        <begin position="450"/>
        <end position="483"/>
    </location>
</feature>
<feature type="region of interest" description="Disordered" evidence="10">
    <location>
        <begin position="523"/>
        <end position="604"/>
    </location>
</feature>
<dbReference type="GO" id="GO:0005634">
    <property type="term" value="C:nucleus"/>
    <property type="evidence" value="ECO:0007669"/>
    <property type="project" value="UniProtKB-SubCell"/>
</dbReference>
<evidence type="ECO:0000256" key="7">
    <source>
        <dbReference type="ARBA" id="ARBA00023242"/>
    </source>
</evidence>
<feature type="compositionally biased region" description="Polar residues" evidence="10">
    <location>
        <begin position="649"/>
        <end position="660"/>
    </location>
</feature>
<dbReference type="GO" id="GO:0008270">
    <property type="term" value="F:zinc ion binding"/>
    <property type="evidence" value="ECO:0007669"/>
    <property type="project" value="UniProtKB-KW"/>
</dbReference>
<dbReference type="PROSITE" id="PS00028">
    <property type="entry name" value="ZINC_FINGER_C2H2_1"/>
    <property type="match status" value="3"/>
</dbReference>
<dbReference type="PROSITE" id="PS50157">
    <property type="entry name" value="ZINC_FINGER_C2H2_2"/>
    <property type="match status" value="3"/>
</dbReference>
<sequence length="727" mass="76149">MMYPQLPSRTLPHPLAAYTRPLAMADAAADKYTCQWEGCDKGLPDAELLYIHLCNDHIGRKSTNNLCLTCKWKGCGATCAKRDHITSHLRVHTPLKPHVCEICSKPFKRPQDLKKHEKIHTEEHHLAHRHSKAITVHDETYVERVRTQAPNAALHPSLAGMGHNLAFLAGATATREHRSPTMASLAGHYGQPLSGEFGSVSPRSADEALTPASARISPMPPHADISYAWDTPALGKRGRSSHSDPASPSDDFWNDAKKRKFQPTYDAQMAERLSSLSSLGFPPLAHTHPSLAPPAPPAPAVPSLPLPDPRTAEELAQWNQYLVKLGEQVASSVYAHALGLAPPPPPPPSQYLDPTALAQFGLAGMPGLLGLGLGLGGLPGLGMLGAAAGGLGGVDYNAIAAYQQAQAQALAVQSQIAAGLYPGLDLSALAAAANPAVAAAAAAAAAATPADDHRASSSSASPPLRRPASSSSRRSVSASESDFEFDALRPSRAAVPPVLPVGLALPPFASGVGVGDKRSVVPLKAAPPAPVKEEDEDEDGMSVDGDDRARLAPPAPVEPRLGMRTPGMPAKLASSPIGASSLYPTLPPALSPSSSQDSPSSGERIKLPGIASLLEPSFRLRPVTSASSPSSSSENDDDDDESASTATSRAGSPSASSGTVLPSFASIALNDGRGTVNKDVEERLRHIAVIQTMLVAINRDWVNKNGSAIEDRPNAVDHLKRDVEMVA</sequence>
<feature type="compositionally biased region" description="Low complexity" evidence="10">
    <location>
        <begin position="591"/>
        <end position="601"/>
    </location>
</feature>
<dbReference type="FunFam" id="3.30.160.60:FF:000072">
    <property type="entry name" value="zinc finger protein 143 isoform X1"/>
    <property type="match status" value="1"/>
</dbReference>
<dbReference type="InterPro" id="IPR050806">
    <property type="entry name" value="pacC/RIM101"/>
</dbReference>
<evidence type="ECO:0000259" key="11">
    <source>
        <dbReference type="PROSITE" id="PS50157"/>
    </source>
</evidence>
<evidence type="ECO:0000313" key="13">
    <source>
        <dbReference type="Proteomes" id="UP000383932"/>
    </source>
</evidence>
<dbReference type="OrthoDB" id="6155966at2759"/>
<evidence type="ECO:0000313" key="12">
    <source>
        <dbReference type="EMBL" id="KAB5592452.1"/>
    </source>
</evidence>
<feature type="compositionally biased region" description="Low complexity" evidence="10">
    <location>
        <begin position="624"/>
        <end position="633"/>
    </location>
</feature>
<feature type="compositionally biased region" description="Low complexity" evidence="10">
    <location>
        <begin position="456"/>
        <end position="480"/>
    </location>
</feature>
<keyword evidence="4" id="KW-0677">Repeat</keyword>
<keyword evidence="2" id="KW-0678">Repressor</keyword>
<comment type="caution">
    <text evidence="12">The sequence shown here is derived from an EMBL/GenBank/DDBJ whole genome shotgun (WGS) entry which is preliminary data.</text>
</comment>
<gene>
    <name evidence="12" type="ORF">CTheo_4099</name>
</gene>
<comment type="similarity">
    <text evidence="8">Belongs to the pacC/RIM101 family.</text>
</comment>
<evidence type="ECO:0000256" key="6">
    <source>
        <dbReference type="ARBA" id="ARBA00022833"/>
    </source>
</evidence>
<reference evidence="12 13" key="1">
    <citation type="journal article" date="2019" name="Fungal Biol. Biotechnol.">
        <title>Draft genome sequence of fastidious pathogen Ceratobasidium theobromae, which causes vascular-streak dieback in Theobroma cacao.</title>
        <authorList>
            <person name="Ali S.S."/>
            <person name="Asman A."/>
            <person name="Shao J."/>
            <person name="Firmansyah A.P."/>
            <person name="Susilo A.W."/>
            <person name="Rosmana A."/>
            <person name="McMahon P."/>
            <person name="Junaid M."/>
            <person name="Guest D."/>
            <person name="Kheng T.Y."/>
            <person name="Meinhardt L.W."/>
            <person name="Bailey B.A."/>
        </authorList>
    </citation>
    <scope>NUCLEOTIDE SEQUENCE [LARGE SCALE GENOMIC DNA]</scope>
    <source>
        <strain evidence="12 13">CT2</strain>
    </source>
</reference>
<proteinExistence type="inferred from homology"/>
<keyword evidence="5 9" id="KW-0863">Zinc-finger</keyword>
<keyword evidence="3" id="KW-0479">Metal-binding</keyword>